<name>A0A8G2HSP5_9ACTO</name>
<reference evidence="3 4" key="1">
    <citation type="submission" date="2018-06" db="EMBL/GenBank/DDBJ databases">
        <authorList>
            <consortium name="Pathogen Informatics"/>
            <person name="Doyle S."/>
        </authorList>
    </citation>
    <scope>NUCLEOTIDE SEQUENCE [LARGE SCALE GENOMIC DNA]</scope>
    <source>
        <strain evidence="3 4">NCTC11819</strain>
    </source>
</reference>
<evidence type="ECO:0000313" key="2">
    <source>
        <dbReference type="EMBL" id="MCU9967978.1"/>
    </source>
</evidence>
<dbReference type="InterPro" id="IPR036390">
    <property type="entry name" value="WH_DNA-bd_sf"/>
</dbReference>
<evidence type="ECO:0000313" key="3">
    <source>
        <dbReference type="EMBL" id="STO16424.1"/>
    </source>
</evidence>
<dbReference type="PANTHER" id="PTHR33169">
    <property type="entry name" value="PADR-FAMILY TRANSCRIPTIONAL REGULATOR"/>
    <property type="match status" value="1"/>
</dbReference>
<comment type="caution">
    <text evidence="3">The sequence shown here is derived from an EMBL/GenBank/DDBJ whole genome shotgun (WGS) entry which is preliminary data.</text>
</comment>
<dbReference type="Pfam" id="PF03551">
    <property type="entry name" value="PadR"/>
    <property type="match status" value="1"/>
</dbReference>
<dbReference type="SUPFAM" id="SSF46785">
    <property type="entry name" value="Winged helix' DNA-binding domain"/>
    <property type="match status" value="1"/>
</dbReference>
<organism evidence="3 4">
    <name type="scientific">Mobiluncus mulieris</name>
    <dbReference type="NCBI Taxonomy" id="2052"/>
    <lineage>
        <taxon>Bacteria</taxon>
        <taxon>Bacillati</taxon>
        <taxon>Actinomycetota</taxon>
        <taxon>Actinomycetes</taxon>
        <taxon>Actinomycetales</taxon>
        <taxon>Actinomycetaceae</taxon>
        <taxon>Mobiluncus</taxon>
    </lineage>
</organism>
<evidence type="ECO:0000259" key="1">
    <source>
        <dbReference type="Pfam" id="PF03551"/>
    </source>
</evidence>
<dbReference type="InterPro" id="IPR052509">
    <property type="entry name" value="Metal_resp_DNA-bind_regulator"/>
</dbReference>
<accession>A0A8G2HSP5</accession>
<protein>
    <submittedName>
        <fullName evidence="2">PadR family transcriptional regulator</fullName>
    </submittedName>
    <submittedName>
        <fullName evidence="3">Transcriptional regulator, Acidobacterial, PadR-family</fullName>
    </submittedName>
</protein>
<gene>
    <name evidence="2" type="ORF">FYZ43_00775</name>
    <name evidence="3" type="ORF">NCTC11819_00991</name>
</gene>
<dbReference type="EMBL" id="VSZY01000001">
    <property type="protein sequence ID" value="MCU9967978.1"/>
    <property type="molecule type" value="Genomic_DNA"/>
</dbReference>
<dbReference type="PANTHER" id="PTHR33169:SF14">
    <property type="entry name" value="TRANSCRIPTIONAL REGULATOR RV3488"/>
    <property type="match status" value="1"/>
</dbReference>
<dbReference type="InterPro" id="IPR005149">
    <property type="entry name" value="Tscrpt_reg_PadR_N"/>
</dbReference>
<dbReference type="GeneID" id="61168934"/>
<dbReference type="RefSeq" id="WP_115325716.1">
    <property type="nucleotide sequence ID" value="NZ_JABCUP010000005.1"/>
</dbReference>
<dbReference type="AlphaFoldDB" id="A0A8G2HSP5"/>
<reference evidence="2 5" key="2">
    <citation type="submission" date="2019-08" db="EMBL/GenBank/DDBJ databases">
        <title>Comparison of rpoB and gyrB Sequences from Mobiluncus Species and Development of a Multiplex PCR Method for Clinical Detection of Mobiluncus curtisii and Mobiluncus mulieris.</title>
        <authorList>
            <person name="Yang L."/>
            <person name="Shen Y."/>
            <person name="Xu G."/>
            <person name="Shu L.-B."/>
            <person name="Hu J."/>
            <person name="Zhang R."/>
            <person name="Wang Y."/>
            <person name="Zhou H.-W."/>
            <person name="Zhang X."/>
        </authorList>
    </citation>
    <scope>NUCLEOTIDE SEQUENCE [LARGE SCALE GENOMIC DNA]</scope>
    <source>
        <strain evidence="2 5">M26</strain>
    </source>
</reference>
<evidence type="ECO:0000313" key="5">
    <source>
        <dbReference type="Proteomes" id="UP001209486"/>
    </source>
</evidence>
<sequence length="126" mass="14089">MQDSSVSGRKDIVVAENAGGMLTQLRKGVLEYCVLRHLDDKPAYGLELANLLSDQGLIAHGGSLYPLLTRLRTQGLVETFWEESESGPPRRYYRQTAEGHAALRNFCSEWRDFTSKVDKLMEGIAS</sequence>
<dbReference type="Proteomes" id="UP001209486">
    <property type="component" value="Unassembled WGS sequence"/>
</dbReference>
<dbReference type="InterPro" id="IPR036388">
    <property type="entry name" value="WH-like_DNA-bd_sf"/>
</dbReference>
<proteinExistence type="predicted"/>
<dbReference type="Gene3D" id="1.10.10.10">
    <property type="entry name" value="Winged helix-like DNA-binding domain superfamily/Winged helix DNA-binding domain"/>
    <property type="match status" value="1"/>
</dbReference>
<evidence type="ECO:0000313" key="4">
    <source>
        <dbReference type="Proteomes" id="UP000255284"/>
    </source>
</evidence>
<dbReference type="EMBL" id="UGGQ01000006">
    <property type="protein sequence ID" value="STO16424.1"/>
    <property type="molecule type" value="Genomic_DNA"/>
</dbReference>
<feature type="domain" description="Transcription regulator PadR N-terminal" evidence="1">
    <location>
        <begin position="34"/>
        <end position="104"/>
    </location>
</feature>
<dbReference type="Proteomes" id="UP000255284">
    <property type="component" value="Unassembled WGS sequence"/>
</dbReference>